<dbReference type="EMBL" id="CAMPGE010016458">
    <property type="protein sequence ID" value="CAI2375013.1"/>
    <property type="molecule type" value="Genomic_DNA"/>
</dbReference>
<organism evidence="1 2">
    <name type="scientific">Euplotes crassus</name>
    <dbReference type="NCBI Taxonomy" id="5936"/>
    <lineage>
        <taxon>Eukaryota</taxon>
        <taxon>Sar</taxon>
        <taxon>Alveolata</taxon>
        <taxon>Ciliophora</taxon>
        <taxon>Intramacronucleata</taxon>
        <taxon>Spirotrichea</taxon>
        <taxon>Hypotrichia</taxon>
        <taxon>Euplotida</taxon>
        <taxon>Euplotidae</taxon>
        <taxon>Moneuplotes</taxon>
    </lineage>
</organism>
<protein>
    <submittedName>
        <fullName evidence="1">Uncharacterized protein</fullName>
    </submittedName>
</protein>
<comment type="caution">
    <text evidence="1">The sequence shown here is derived from an EMBL/GenBank/DDBJ whole genome shotgun (WGS) entry which is preliminary data.</text>
</comment>
<gene>
    <name evidence="1" type="ORF">ECRASSUSDP1_LOCUS16372</name>
</gene>
<dbReference type="Proteomes" id="UP001295684">
    <property type="component" value="Unassembled WGS sequence"/>
</dbReference>
<reference evidence="1" key="1">
    <citation type="submission" date="2023-07" db="EMBL/GenBank/DDBJ databases">
        <authorList>
            <consortium name="AG Swart"/>
            <person name="Singh M."/>
            <person name="Singh A."/>
            <person name="Seah K."/>
            <person name="Emmerich C."/>
        </authorList>
    </citation>
    <scope>NUCLEOTIDE SEQUENCE</scope>
    <source>
        <strain evidence="1">DP1</strain>
    </source>
</reference>
<sequence length="307" mass="34769">MSIQSFPTLDTSLDLDIAITKRILTHKLSTCQVDSLGKCSATASSMVSTTSSQKIVPPFPMDHLCKVLDSLQGEEPSLKITKNVCGDTTSGVCGITELTPADDEEEKASVRLDDPIRSVGMVGFVPYSKNIESCDDNFKASIPTPCQNPCNSPKEQKYEKKNIYYKAVFRDIRRYFIEELKSTSSRLLKGKILEFLNSKIPPNEMGNDDEMVSIIAPFLNYNKYMIEFENKRISDHKCILDCLQNFTLTKMRKVLKYPAIKTLVNYYYAQTVVEGRSVRIESHKTMKKQPHKYLEVLEKISDISSKT</sequence>
<evidence type="ECO:0000313" key="2">
    <source>
        <dbReference type="Proteomes" id="UP001295684"/>
    </source>
</evidence>
<proteinExistence type="predicted"/>
<dbReference type="AlphaFoldDB" id="A0AAD1XLK3"/>
<name>A0AAD1XLK3_EUPCR</name>
<evidence type="ECO:0000313" key="1">
    <source>
        <dbReference type="EMBL" id="CAI2375013.1"/>
    </source>
</evidence>
<keyword evidence="2" id="KW-1185">Reference proteome</keyword>
<accession>A0AAD1XLK3</accession>